<dbReference type="OrthoDB" id="509124at2759"/>
<comment type="caution">
    <text evidence="1">The sequence shown here is derived from an EMBL/GenBank/DDBJ whole genome shotgun (WGS) entry which is preliminary data.</text>
</comment>
<dbReference type="Gene3D" id="3.30.530.20">
    <property type="match status" value="1"/>
</dbReference>
<dbReference type="InParanoid" id="A0A7J6IT55"/>
<gene>
    <name evidence="1" type="ORF">CGGC5_v010912</name>
</gene>
<evidence type="ECO:0000313" key="2">
    <source>
        <dbReference type="Proteomes" id="UP000011096"/>
    </source>
</evidence>
<organism evidence="1 2">
    <name type="scientific">Colletotrichum fructicola (strain Nara gc5)</name>
    <name type="common">Anthracnose fungus</name>
    <name type="synonym">Colletotrichum gloeosporioides (strain Nara gc5)</name>
    <dbReference type="NCBI Taxonomy" id="1213859"/>
    <lineage>
        <taxon>Eukaryota</taxon>
        <taxon>Fungi</taxon>
        <taxon>Dikarya</taxon>
        <taxon>Ascomycota</taxon>
        <taxon>Pezizomycotina</taxon>
        <taxon>Sordariomycetes</taxon>
        <taxon>Hypocreomycetidae</taxon>
        <taxon>Glomerellales</taxon>
        <taxon>Glomerellaceae</taxon>
        <taxon>Colletotrichum</taxon>
        <taxon>Colletotrichum gloeosporioides species complex</taxon>
    </lineage>
</organism>
<protein>
    <submittedName>
        <fullName evidence="1">Uncharacterized protein</fullName>
    </submittedName>
</protein>
<dbReference type="SUPFAM" id="SSF55961">
    <property type="entry name" value="Bet v1-like"/>
    <property type="match status" value="1"/>
</dbReference>
<dbReference type="GeneID" id="43604282"/>
<sequence length="283" mass="30002">MEALRSKIQAQIPENIKQLPSTFKPKPPTHLENGAESIPASLAPTVVSPTLPTPSIGHEGAVFTIAYATPIAKPPLAVLATFIDPSTYPSWNPMFPKVTVTKPATGPVPPLLAESTVAKHNPADLMLQGAQVAFEVHLTLDPARVTSNSPCIITKIEDFHKVTTSSAGEEHKGRKGYRVVWKTTGYTPPTFLFKAERVHEFLESEDGTGTEYRQYETFFGPLAHVVKLTMVGQLESAFAAWMDGLKRFIEAGGNVAAANNTDGATDAAAAPASAAAAAATAAS</sequence>
<dbReference type="Proteomes" id="UP000011096">
    <property type="component" value="Unassembled WGS sequence"/>
</dbReference>
<reference evidence="1 2" key="2">
    <citation type="submission" date="2020-04" db="EMBL/GenBank/DDBJ databases">
        <title>Genome sequencing and assembly of multiple isolates from the Colletotrichum gloeosporioides species complex.</title>
        <authorList>
            <person name="Gan P."/>
            <person name="Shirasu K."/>
        </authorList>
    </citation>
    <scope>NUCLEOTIDE SEQUENCE [LARGE SCALE GENOMIC DNA]</scope>
    <source>
        <strain evidence="1 2">Nara gc5</strain>
    </source>
</reference>
<keyword evidence="2" id="KW-1185">Reference proteome</keyword>
<dbReference type="RefSeq" id="XP_031892758.1">
    <property type="nucleotide sequence ID" value="XM_032020064.1"/>
</dbReference>
<accession>A0A7J6IT55</accession>
<dbReference type="CDD" id="cd07822">
    <property type="entry name" value="SRPBCC_4"/>
    <property type="match status" value="1"/>
</dbReference>
<dbReference type="EMBL" id="ANPB02000006">
    <property type="protein sequence ID" value="KAF4480305.1"/>
    <property type="molecule type" value="Genomic_DNA"/>
</dbReference>
<evidence type="ECO:0000313" key="1">
    <source>
        <dbReference type="EMBL" id="KAF4480305.1"/>
    </source>
</evidence>
<name>A0A7J6IT55_COLFN</name>
<proteinExistence type="predicted"/>
<dbReference type="AlphaFoldDB" id="A0A7J6IT55"/>
<dbReference type="InterPro" id="IPR023393">
    <property type="entry name" value="START-like_dom_sf"/>
</dbReference>
<reference evidence="1 2" key="1">
    <citation type="submission" date="2012-08" db="EMBL/GenBank/DDBJ databases">
        <authorList>
            <person name="Gan P.H.P."/>
            <person name="Ikeda K."/>
            <person name="Irieda H."/>
            <person name="Narusaka M."/>
            <person name="O'Connell R.J."/>
            <person name="Narusaka Y."/>
            <person name="Takano Y."/>
            <person name="Kubo Y."/>
            <person name="Shirasu K."/>
        </authorList>
    </citation>
    <scope>NUCLEOTIDE SEQUENCE [LARGE SCALE GENOMIC DNA]</scope>
    <source>
        <strain evidence="1 2">Nara gc5</strain>
    </source>
</reference>